<protein>
    <recommendedName>
        <fullName evidence="3">Gas vesicle protein</fullName>
    </recommendedName>
</protein>
<dbReference type="eggNOG" id="COG4980">
    <property type="taxonomic scope" value="Bacteria"/>
</dbReference>
<dbReference type="Gene3D" id="1.10.287.1490">
    <property type="match status" value="1"/>
</dbReference>
<dbReference type="EMBL" id="AGEG01000002">
    <property type="protein sequence ID" value="EHR38119.1"/>
    <property type="molecule type" value="Genomic_DNA"/>
</dbReference>
<dbReference type="RefSeq" id="WP_006308081.1">
    <property type="nucleotide sequence ID" value="NZ_JH601133.1"/>
</dbReference>
<dbReference type="Proteomes" id="UP000006190">
    <property type="component" value="Unassembled WGS sequence"/>
</dbReference>
<organism evidence="1 2">
    <name type="scientific">Facklamia languida CCUG 37842</name>
    <dbReference type="NCBI Taxonomy" id="883113"/>
    <lineage>
        <taxon>Bacteria</taxon>
        <taxon>Bacillati</taxon>
        <taxon>Bacillota</taxon>
        <taxon>Bacilli</taxon>
        <taxon>Lactobacillales</taxon>
        <taxon>Aerococcaceae</taxon>
        <taxon>Facklamia</taxon>
    </lineage>
</organism>
<accession>H3NH64</accession>
<name>H3NH64_9LACT</name>
<dbReference type="OrthoDB" id="2139646at2"/>
<proteinExistence type="predicted"/>
<evidence type="ECO:0008006" key="3">
    <source>
        <dbReference type="Google" id="ProtNLM"/>
    </source>
</evidence>
<dbReference type="PATRIC" id="fig|883113.3.peg.202"/>
<dbReference type="InterPro" id="IPR024623">
    <property type="entry name" value="YtxH"/>
</dbReference>
<dbReference type="SUPFAM" id="SSF47162">
    <property type="entry name" value="Apolipoprotein"/>
    <property type="match status" value="1"/>
</dbReference>
<dbReference type="Pfam" id="PF12732">
    <property type="entry name" value="YtxH"/>
    <property type="match status" value="1"/>
</dbReference>
<evidence type="ECO:0000313" key="1">
    <source>
        <dbReference type="EMBL" id="EHR38119.1"/>
    </source>
</evidence>
<dbReference type="STRING" id="883113.HMPREF9708_00203"/>
<evidence type="ECO:0000313" key="2">
    <source>
        <dbReference type="Proteomes" id="UP000006190"/>
    </source>
</evidence>
<dbReference type="HOGENOM" id="CLU_105320_2_1_9"/>
<comment type="caution">
    <text evidence="1">The sequence shown here is derived from an EMBL/GenBank/DDBJ whole genome shotgun (WGS) entry which is preliminary data.</text>
</comment>
<gene>
    <name evidence="1" type="ORF">HMPREF9708_00203</name>
</gene>
<reference evidence="1 2" key="1">
    <citation type="submission" date="2012-01" db="EMBL/GenBank/DDBJ databases">
        <title>The Genome Sequence of Facklamia languida CCUG 37842.</title>
        <authorList>
            <consortium name="The Broad Institute Genome Sequencing Platform"/>
            <person name="Earl A."/>
            <person name="Ward D."/>
            <person name="Feldgarden M."/>
            <person name="Gevers D."/>
            <person name="Huys G."/>
            <person name="Young S.K."/>
            <person name="Zeng Q."/>
            <person name="Gargeya S."/>
            <person name="Fitzgerald M."/>
            <person name="Haas B."/>
            <person name="Abouelleil A."/>
            <person name="Alvarado L."/>
            <person name="Arachchi H.M."/>
            <person name="Berlin A."/>
            <person name="Chapman S.B."/>
            <person name="Gearin G."/>
            <person name="Goldberg J."/>
            <person name="Griggs A."/>
            <person name="Gujja S."/>
            <person name="Hansen M."/>
            <person name="Heiman D."/>
            <person name="Howarth C."/>
            <person name="Larimer J."/>
            <person name="Lui A."/>
            <person name="MacDonald P.J.P."/>
            <person name="McCowen C."/>
            <person name="Montmayeur A."/>
            <person name="Murphy C."/>
            <person name="Neiman D."/>
            <person name="Pearson M."/>
            <person name="Priest M."/>
            <person name="Roberts A."/>
            <person name="Saif S."/>
            <person name="Shea T."/>
            <person name="Sisk P."/>
            <person name="Stolte C."/>
            <person name="Sykes S."/>
            <person name="Wortman J."/>
            <person name="Nusbaum C."/>
            <person name="Birren B."/>
        </authorList>
    </citation>
    <scope>NUCLEOTIDE SEQUENCE [LARGE SCALE GENOMIC DNA]</scope>
    <source>
        <strain evidence="1 2">CCUG 37842</strain>
    </source>
</reference>
<sequence>MSKNSFSQGLITGLALGALAGLMNAKRPGYQTRQLLKEKIDRTTQDVNDVRYKVNNLSQSLQRLSTEGATSIQTAIAAVEDSLDHFKEENSPRLRRINQRIANLQEDLDQEMDQVVNTLPPSLKQKAKNDSQI</sequence>
<keyword evidence="2" id="KW-1185">Reference proteome</keyword>
<dbReference type="AlphaFoldDB" id="H3NH64"/>